<dbReference type="PANTHER" id="PTHR43767:SF1">
    <property type="entry name" value="NONRIBOSOMAL PEPTIDE SYNTHASE PES1 (EUROFUNG)-RELATED"/>
    <property type="match status" value="1"/>
</dbReference>
<dbReference type="Gene3D" id="3.30.300.30">
    <property type="match status" value="1"/>
</dbReference>
<dbReference type="Pfam" id="PF13193">
    <property type="entry name" value="AMP-binding_C"/>
    <property type="match status" value="1"/>
</dbReference>
<gene>
    <name evidence="5" type="ORF">FM114_14145</name>
</gene>
<dbReference type="FunFam" id="2.30.38.10:FF:000003">
    <property type="entry name" value="Vibriobactin-specific 2,3-dihydroxybenzoate-AMP ligase"/>
    <property type="match status" value="1"/>
</dbReference>
<evidence type="ECO:0000256" key="1">
    <source>
        <dbReference type="ARBA" id="ARBA00022598"/>
    </source>
</evidence>
<dbReference type="EC" id="2.7.7.58" evidence="5"/>
<dbReference type="GO" id="GO:0016878">
    <property type="term" value="F:acid-thiol ligase activity"/>
    <property type="evidence" value="ECO:0007669"/>
    <property type="project" value="UniProtKB-ARBA"/>
</dbReference>
<proteinExistence type="predicted"/>
<evidence type="ECO:0000313" key="5">
    <source>
        <dbReference type="EMBL" id="SJN43265.1"/>
    </source>
</evidence>
<dbReference type="InterPro" id="IPR000873">
    <property type="entry name" value="AMP-dep_synth/lig_dom"/>
</dbReference>
<dbReference type="OrthoDB" id="9803968at2"/>
<sequence>MNSLSTPLPDLDLTPWPGSLADRYRELGLWTGELLGDITREHARLHPEREAIVGPDARLDHATLESEVERLADCWRELGWEPGDYVVLQLPNTAAFVTHLISLWRAGLVPVMALANHRFAEISQFVGQTRAVGHVCAGGLGGVDHADLAATVRDSAAGLTTVLVDGQGGHQIEQDPRPRPQLPRDLPPGWEDLPDSGRVALLQLSGGSTGTPKLIPRTHDDYLLSVRESNPICKTTEQTRYLVALPCAHNFAMSSPGILGVLLAGGTAVMAPDPSPATCFALIESERITMSGVVPPVALMWLQAAPRRSHDLSSLERLLVGGSRLPDSAAARIQPVLGCRLQQVFGMAEGLVNYTRDEDDEETVTTTQGRAISPHDEVRVVDDQECDVPDGQVGQLLTRGPYTIRGYFRAGEHNARAFTRDGYYRTGDLVVRHPSGHLSVVGRVKDQINRGGEKIAVVEVESHLLTHPGVAEVSIVAEPDQLLGERACAVLIPAGEPPTAVELRRHLRERGLADYKIPDRFVVTDELPRTRVGKTDLGTIRDERTSA</sequence>
<dbReference type="SUPFAM" id="SSF56801">
    <property type="entry name" value="Acetyl-CoA synthetase-like"/>
    <property type="match status" value="1"/>
</dbReference>
<feature type="region of interest" description="Disordered" evidence="2">
    <location>
        <begin position="168"/>
        <end position="190"/>
    </location>
</feature>
<dbReference type="STRING" id="1255658.FM114_14145"/>
<keyword evidence="5" id="KW-0808">Transferase</keyword>
<dbReference type="InterPro" id="IPR025110">
    <property type="entry name" value="AMP-bd_C"/>
</dbReference>
<dbReference type="RefSeq" id="WP_094765783.1">
    <property type="nucleotide sequence ID" value="NZ_FUKQ01000052.1"/>
</dbReference>
<dbReference type="InterPro" id="IPR045851">
    <property type="entry name" value="AMP-bd_C_sf"/>
</dbReference>
<feature type="domain" description="AMP-dependent synthetase/ligase" evidence="3">
    <location>
        <begin position="40"/>
        <end position="408"/>
    </location>
</feature>
<protein>
    <submittedName>
        <fullName evidence="5">2,3-dihydroxybenzoate-AMP ligase</fullName>
        <ecNumber evidence="5">2.7.7.58</ecNumber>
    </submittedName>
</protein>
<dbReference type="Gene3D" id="2.30.38.10">
    <property type="entry name" value="Luciferase, Domain 3"/>
    <property type="match status" value="1"/>
</dbReference>
<feature type="domain" description="AMP-binding enzyme C-terminal" evidence="4">
    <location>
        <begin position="459"/>
        <end position="534"/>
    </location>
</feature>
<accession>A0A1R4KGB7</accession>
<dbReference type="PROSITE" id="PS00455">
    <property type="entry name" value="AMP_BINDING"/>
    <property type="match status" value="1"/>
</dbReference>
<dbReference type="GO" id="GO:0016779">
    <property type="term" value="F:nucleotidyltransferase activity"/>
    <property type="evidence" value="ECO:0007669"/>
    <property type="project" value="UniProtKB-KW"/>
</dbReference>
<dbReference type="EMBL" id="FUKQ01000052">
    <property type="protein sequence ID" value="SJN43265.1"/>
    <property type="molecule type" value="Genomic_DNA"/>
</dbReference>
<organism evidence="5 6">
    <name type="scientific">Luteococcus japonicus LSP_Lj1</name>
    <dbReference type="NCBI Taxonomy" id="1255658"/>
    <lineage>
        <taxon>Bacteria</taxon>
        <taxon>Bacillati</taxon>
        <taxon>Actinomycetota</taxon>
        <taxon>Actinomycetes</taxon>
        <taxon>Propionibacteriales</taxon>
        <taxon>Propionibacteriaceae</taxon>
        <taxon>Luteococcus</taxon>
    </lineage>
</organism>
<dbReference type="PANTHER" id="PTHR43767">
    <property type="entry name" value="LONG-CHAIN-FATTY-ACID--COA LIGASE"/>
    <property type="match status" value="1"/>
</dbReference>
<reference evidence="5 6" key="1">
    <citation type="submission" date="2017-02" db="EMBL/GenBank/DDBJ databases">
        <authorList>
            <person name="Peterson S.W."/>
        </authorList>
    </citation>
    <scope>NUCLEOTIDE SEQUENCE [LARGE SCALE GENOMIC DNA]</scope>
    <source>
        <strain evidence="5 6">LSP_Lj1</strain>
    </source>
</reference>
<evidence type="ECO:0000259" key="4">
    <source>
        <dbReference type="Pfam" id="PF13193"/>
    </source>
</evidence>
<keyword evidence="5" id="KW-0548">Nucleotidyltransferase</keyword>
<evidence type="ECO:0000259" key="3">
    <source>
        <dbReference type="Pfam" id="PF00501"/>
    </source>
</evidence>
<dbReference type="AlphaFoldDB" id="A0A1R4KGB7"/>
<evidence type="ECO:0000256" key="2">
    <source>
        <dbReference type="SAM" id="MobiDB-lite"/>
    </source>
</evidence>
<name>A0A1R4KGB7_9ACTN</name>
<dbReference type="Pfam" id="PF00501">
    <property type="entry name" value="AMP-binding"/>
    <property type="match status" value="1"/>
</dbReference>
<dbReference type="InterPro" id="IPR020845">
    <property type="entry name" value="AMP-binding_CS"/>
</dbReference>
<keyword evidence="6" id="KW-1185">Reference proteome</keyword>
<evidence type="ECO:0000313" key="6">
    <source>
        <dbReference type="Proteomes" id="UP000188342"/>
    </source>
</evidence>
<dbReference type="Gene3D" id="3.40.50.980">
    <property type="match status" value="2"/>
</dbReference>
<dbReference type="Proteomes" id="UP000188342">
    <property type="component" value="Unassembled WGS sequence"/>
</dbReference>
<dbReference type="InterPro" id="IPR050237">
    <property type="entry name" value="ATP-dep_AMP-bd_enzyme"/>
</dbReference>
<keyword evidence="1 5" id="KW-0436">Ligase</keyword>